<keyword evidence="2" id="KW-0596">Phosphopantetheine</keyword>
<dbReference type="SUPFAM" id="SSF52151">
    <property type="entry name" value="FabD/lysophospholipase-like"/>
    <property type="match status" value="1"/>
</dbReference>
<dbReference type="PROSITE" id="PS00606">
    <property type="entry name" value="KS3_1"/>
    <property type="match status" value="1"/>
</dbReference>
<dbReference type="InterPro" id="IPR018201">
    <property type="entry name" value="Ketoacyl_synth_AS"/>
</dbReference>
<feature type="domain" description="PKS/mFAS DH" evidence="9">
    <location>
        <begin position="905"/>
        <end position="1188"/>
    </location>
</feature>
<dbReference type="Gene3D" id="3.40.47.10">
    <property type="match status" value="1"/>
</dbReference>
<feature type="compositionally biased region" description="Pro residues" evidence="7">
    <location>
        <begin position="1194"/>
        <end position="1205"/>
    </location>
</feature>
<evidence type="ECO:0000256" key="2">
    <source>
        <dbReference type="ARBA" id="ARBA00022450"/>
    </source>
</evidence>
<reference evidence="10 11" key="1">
    <citation type="submission" date="2020-08" db="EMBL/GenBank/DDBJ databases">
        <title>Whole-Genome Sequence of French Clinical Streptomyces mexicanus Strain Q0842.</title>
        <authorList>
            <person name="Boxberger M."/>
            <person name="La Scola B."/>
        </authorList>
    </citation>
    <scope>NUCLEOTIDE SEQUENCE [LARGE SCALE GENOMIC DNA]</scope>
    <source>
        <strain evidence="10 11">Marseille-Q0842</strain>
    </source>
</reference>
<dbReference type="Proteomes" id="UP000517694">
    <property type="component" value="Unassembled WGS sequence"/>
</dbReference>
<dbReference type="PROSITE" id="PS52019">
    <property type="entry name" value="PKS_MFAS_DH"/>
    <property type="match status" value="1"/>
</dbReference>
<dbReference type="Pfam" id="PF16197">
    <property type="entry name" value="KAsynt_C_assoc"/>
    <property type="match status" value="1"/>
</dbReference>
<sequence length="1596" mass="168632">MPTQPSHRHDMPIALVGASCRLPGGITSLDELWTALSEGRDMVTEAPPDRFDTSRFLDPDPRRPGKTYTVAGGFLEDYDHFDADHFGISPREAAGMDPQQRLLLEMAVEALDDAGMDPDRIAGSDTAVFIGCAGSSALALRGTLPEETDAYTMTGGAASIVSNRLSHVFDLRGPSMTVDTACSSALSAVHQACEALRSGRSRTAFAGGIGLLLDPHPYIGFAKASMLSPTGRCRAFSAAADGYVRAEGGALVVLKPLADALADGDRVHAVIRASGVNSDGRTQGLALPRSEVQEDLLRTLYRNAGISPDELVYFEAHGTGTQAGDRAECQAVGRALGSARTRGPLPIGSVKSNLGHLEAASGMPALLKACLVLRHRRIPATLHAEPLATAIDFAALGLEPAVTARPLPPCQGRGVVGVGSAGFGGANAHVVLAPAPVDAMAQGTGGRPAGTALPVLVSARSEDVLTVAVQRMADHLETVAADDFYDTAYTACRRRHVHPHRAVVLARSPQQAADRLRQRAASLTMPPPPVTDRAAHGTVVFAFSGNGSQWHGMGADLMAQVPAFRAAVEEADAALTPLLGWSVARELAEPGEPARMDRTEIAQPALFALQLGLVAALDAHGVRPDTVLGHSVGELAAACVAGALDVPAAARVVAERSRLQATTIGSGRMAAVGLPEREARALLLPFGGQLEIAAVNSVRDVTVSGEEGALKELGGQLAGQDVFFRLLDLDYAFHSRKMDPLAPALKEALADLRPGALRLPFASTVTGTLWQGDQGTGLDAGYWWRNLRRPVLFAEAAAAALAAGCGALVEIGPHPVLASYLRRAAQTAKVPAAVLPTLHRHRAGVDALEETVGGTLAAGAGDWSVFFPVPGKVTGLPAHAWQRRSYPLPPGRTWTRTCGDGSLDHPLLGERAAALEPSWHQRLDPARLDWLADHRVNGAVLMPAAGYIEALLAAGSIAHDTPVEVTALAFKPLTLPWDEPDMNVWLHTLLSDEDGVARVAGRTGGPGEPWRPHARGRVRRLLGRAPGRLDEQVLHRDFPRAIEADQIYTRARRSGLDYGPCFRVLEHVRTDGHEAVARYRADHLRTAGFLTHPAILDGALQAGAVLLQEDDGAAYLPAAVDTVRAWRGRRHRIREGDRALRRRRRGRLGRHRRRRPRRGLWNSSAAGCGASRPAPGHRSVPASPNCAPRHAPPHRPGGPAAPPPRGRGDAGATAGHGPVRGGDAPGRGPHRRAEVPDRALRRPCRGADPAGGCAVHLGRPVRRRCPAGVRGAARRAAGGGRGPRPGGRRGVLPRRGSLPAPGPGPARPRGALAGGRAPAARPGADRIRHVRAAAAGDPDRAMRPDGAAVLGVGPVPDRGTVRLLAPVPDRPPGHAVPRVCPDRGLGRRPPAEDPGGRRRNRRDHPGRPAPPAASAHPVRLHRCVGVLLRPRPHETRRLGLRRVPATGPRPRPAGTGLPRRVLRPRPRLERPARHRGRPRLAGPPVLPARRRWTPAGAGDARHGGLRPGVRRPEELLEPHRPGRTPRHTAAAAAGLAPAAAGDRLRRRTGHPGGRRPGRGGLGVLRTTCSPRPHRRRATAAAGALGIRVAGRRRAGR</sequence>
<feature type="active site" description="Proton acceptor; for dehydratase activity" evidence="6">
    <location>
        <position position="934"/>
    </location>
</feature>
<evidence type="ECO:0000313" key="10">
    <source>
        <dbReference type="EMBL" id="MBC2866966.1"/>
    </source>
</evidence>
<feature type="domain" description="Ketosynthase family 3 (KS3)" evidence="8">
    <location>
        <begin position="10"/>
        <end position="434"/>
    </location>
</feature>
<evidence type="ECO:0000256" key="3">
    <source>
        <dbReference type="ARBA" id="ARBA00022553"/>
    </source>
</evidence>
<name>A0A7X1LT20_9ACTN</name>
<evidence type="ECO:0000256" key="6">
    <source>
        <dbReference type="PROSITE-ProRule" id="PRU01363"/>
    </source>
</evidence>
<dbReference type="Pfam" id="PF02801">
    <property type="entry name" value="Ketoacyl-synt_C"/>
    <property type="match status" value="1"/>
</dbReference>
<evidence type="ECO:0000259" key="9">
    <source>
        <dbReference type="PROSITE" id="PS52019"/>
    </source>
</evidence>
<evidence type="ECO:0000313" key="11">
    <source>
        <dbReference type="Proteomes" id="UP000517694"/>
    </source>
</evidence>
<feature type="compositionally biased region" description="Gly residues" evidence="7">
    <location>
        <begin position="1277"/>
        <end position="1289"/>
    </location>
</feature>
<dbReference type="Pfam" id="PF00109">
    <property type="entry name" value="ketoacyl-synt"/>
    <property type="match status" value="1"/>
</dbReference>
<feature type="region of interest" description="C-terminal hotdog fold" evidence="6">
    <location>
        <begin position="1039"/>
        <end position="1188"/>
    </location>
</feature>
<dbReference type="InterPro" id="IPR032821">
    <property type="entry name" value="PKS_assoc"/>
</dbReference>
<dbReference type="InterPro" id="IPR042104">
    <property type="entry name" value="PKS_dehydratase_sf"/>
</dbReference>
<dbReference type="InterPro" id="IPR016035">
    <property type="entry name" value="Acyl_Trfase/lysoPLipase"/>
</dbReference>
<evidence type="ECO:0000256" key="7">
    <source>
        <dbReference type="SAM" id="MobiDB-lite"/>
    </source>
</evidence>
<feature type="compositionally biased region" description="Basic and acidic residues" evidence="7">
    <location>
        <begin position="1231"/>
        <end position="1240"/>
    </location>
</feature>
<feature type="region of interest" description="N-terminal hotdog fold" evidence="6">
    <location>
        <begin position="905"/>
        <end position="1025"/>
    </location>
</feature>
<dbReference type="InterPro" id="IPR049552">
    <property type="entry name" value="PKS_DH_N"/>
</dbReference>
<keyword evidence="3" id="KW-0597">Phosphoprotein</keyword>
<dbReference type="PROSITE" id="PS52004">
    <property type="entry name" value="KS3_2"/>
    <property type="match status" value="1"/>
</dbReference>
<comment type="pathway">
    <text evidence="1">Antibiotic biosynthesis.</text>
</comment>
<dbReference type="InterPro" id="IPR020841">
    <property type="entry name" value="PKS_Beta-ketoAc_synthase_dom"/>
</dbReference>
<dbReference type="SMART" id="SM00826">
    <property type="entry name" value="PKS_DH"/>
    <property type="match status" value="1"/>
</dbReference>
<dbReference type="InterPro" id="IPR049551">
    <property type="entry name" value="PKS_DH_C"/>
</dbReference>
<dbReference type="PANTHER" id="PTHR43775:SF37">
    <property type="entry name" value="SI:DKEY-61P9.11"/>
    <property type="match status" value="1"/>
</dbReference>
<dbReference type="Pfam" id="PF14765">
    <property type="entry name" value="PS-DH"/>
    <property type="match status" value="1"/>
</dbReference>
<protein>
    <submittedName>
        <fullName evidence="10">Acyltransferase domain-containing protein</fullName>
    </submittedName>
</protein>
<feature type="active site" description="Proton donor; for dehydratase activity" evidence="6">
    <location>
        <position position="1097"/>
    </location>
</feature>
<dbReference type="InterPro" id="IPR049900">
    <property type="entry name" value="PKS_mFAS_DH"/>
</dbReference>
<comment type="caution">
    <text evidence="10">The sequence shown here is derived from an EMBL/GenBank/DDBJ whole genome shotgun (WGS) entry which is preliminary data.</text>
</comment>
<dbReference type="GO" id="GO:0006633">
    <property type="term" value="P:fatty acid biosynthetic process"/>
    <property type="evidence" value="ECO:0007669"/>
    <property type="project" value="InterPro"/>
</dbReference>
<dbReference type="SUPFAM" id="SSF53901">
    <property type="entry name" value="Thiolase-like"/>
    <property type="match status" value="1"/>
</dbReference>
<feature type="compositionally biased region" description="Low complexity" evidence="7">
    <location>
        <begin position="1307"/>
        <end position="1322"/>
    </location>
</feature>
<feature type="compositionally biased region" description="Basic residues" evidence="7">
    <location>
        <begin position="1544"/>
        <end position="1557"/>
    </location>
</feature>
<dbReference type="SUPFAM" id="SSF55048">
    <property type="entry name" value="Probable ACP-binding domain of malonyl-CoA ACP transacylase"/>
    <property type="match status" value="1"/>
</dbReference>
<evidence type="ECO:0000256" key="4">
    <source>
        <dbReference type="ARBA" id="ARBA00022679"/>
    </source>
</evidence>
<dbReference type="InterPro" id="IPR020807">
    <property type="entry name" value="PKS_DH"/>
</dbReference>
<dbReference type="EMBL" id="JACMHY010000007">
    <property type="protein sequence ID" value="MBC2866966.1"/>
    <property type="molecule type" value="Genomic_DNA"/>
</dbReference>
<dbReference type="InterPro" id="IPR016036">
    <property type="entry name" value="Malonyl_transacylase_ACP-bd"/>
</dbReference>
<gene>
    <name evidence="10" type="ORF">H1R13_18925</name>
</gene>
<feature type="compositionally biased region" description="Basic and acidic residues" evidence="7">
    <location>
        <begin position="1510"/>
        <end position="1520"/>
    </location>
</feature>
<dbReference type="Gene3D" id="3.40.366.10">
    <property type="entry name" value="Malonyl-Coenzyme A Acyl Carrier Protein, domain 2"/>
    <property type="match status" value="1"/>
</dbReference>
<dbReference type="GO" id="GO:0004312">
    <property type="term" value="F:fatty acid synthase activity"/>
    <property type="evidence" value="ECO:0007669"/>
    <property type="project" value="TreeGrafter"/>
</dbReference>
<dbReference type="InterPro" id="IPR014043">
    <property type="entry name" value="Acyl_transferase_dom"/>
</dbReference>
<feature type="compositionally biased region" description="Low complexity" evidence="7">
    <location>
        <begin position="1266"/>
        <end position="1276"/>
    </location>
</feature>
<dbReference type="InterPro" id="IPR014031">
    <property type="entry name" value="Ketoacyl_synth_C"/>
</dbReference>
<proteinExistence type="predicted"/>
<dbReference type="PANTHER" id="PTHR43775">
    <property type="entry name" value="FATTY ACID SYNTHASE"/>
    <property type="match status" value="1"/>
</dbReference>
<keyword evidence="5 10" id="KW-0012">Acyltransferase</keyword>
<organism evidence="10 11">
    <name type="scientific">Streptomyces mexicanus</name>
    <dbReference type="NCBI Taxonomy" id="178566"/>
    <lineage>
        <taxon>Bacteria</taxon>
        <taxon>Bacillati</taxon>
        <taxon>Actinomycetota</taxon>
        <taxon>Actinomycetes</taxon>
        <taxon>Kitasatosporales</taxon>
        <taxon>Streptomycetaceae</taxon>
        <taxon>Streptomyces</taxon>
    </lineage>
</organism>
<evidence type="ECO:0000256" key="5">
    <source>
        <dbReference type="ARBA" id="ARBA00023315"/>
    </source>
</evidence>
<dbReference type="Pfam" id="PF21089">
    <property type="entry name" value="PKS_DH_N"/>
    <property type="match status" value="1"/>
</dbReference>
<feature type="region of interest" description="Disordered" evidence="7">
    <location>
        <begin position="1266"/>
        <end position="1324"/>
    </location>
</feature>
<dbReference type="GO" id="GO:0004315">
    <property type="term" value="F:3-oxoacyl-[acyl-carrier-protein] synthase activity"/>
    <property type="evidence" value="ECO:0007669"/>
    <property type="project" value="InterPro"/>
</dbReference>
<feature type="compositionally biased region" description="Low complexity" evidence="7">
    <location>
        <begin position="1527"/>
        <end position="1541"/>
    </location>
</feature>
<feature type="compositionally biased region" description="Basic and acidic residues" evidence="7">
    <location>
        <begin position="1380"/>
        <end position="1396"/>
    </location>
</feature>
<dbReference type="Gene3D" id="3.30.70.3290">
    <property type="match status" value="1"/>
</dbReference>
<feature type="compositionally biased region" description="Basic residues" evidence="7">
    <location>
        <begin position="1144"/>
        <end position="1158"/>
    </location>
</feature>
<evidence type="ECO:0000256" key="1">
    <source>
        <dbReference type="ARBA" id="ARBA00004792"/>
    </source>
</evidence>
<keyword evidence="4 10" id="KW-0808">Transferase</keyword>
<dbReference type="SMART" id="SM00827">
    <property type="entry name" value="PKS_AT"/>
    <property type="match status" value="1"/>
</dbReference>
<feature type="region of interest" description="Disordered" evidence="7">
    <location>
        <begin position="1144"/>
        <end position="1254"/>
    </location>
</feature>
<dbReference type="Gene3D" id="3.10.129.110">
    <property type="entry name" value="Polyketide synthase dehydratase"/>
    <property type="match status" value="1"/>
</dbReference>
<feature type="region of interest" description="Disordered" evidence="7">
    <location>
        <begin position="1435"/>
        <end position="1583"/>
    </location>
</feature>
<dbReference type="Pfam" id="PF00698">
    <property type="entry name" value="Acyl_transf_1"/>
    <property type="match status" value="1"/>
</dbReference>
<dbReference type="CDD" id="cd00833">
    <property type="entry name" value="PKS"/>
    <property type="match status" value="1"/>
</dbReference>
<keyword evidence="11" id="KW-1185">Reference proteome</keyword>
<dbReference type="InterPro" id="IPR014030">
    <property type="entry name" value="Ketoacyl_synth_N"/>
</dbReference>
<dbReference type="SMART" id="SM00825">
    <property type="entry name" value="PKS_KS"/>
    <property type="match status" value="1"/>
</dbReference>
<accession>A0A7X1LT20</accession>
<dbReference type="InterPro" id="IPR001227">
    <property type="entry name" value="Ac_transferase_dom_sf"/>
</dbReference>
<feature type="region of interest" description="Disordered" evidence="7">
    <location>
        <begin position="1364"/>
        <end position="1416"/>
    </location>
</feature>
<dbReference type="InterPro" id="IPR016039">
    <property type="entry name" value="Thiolase-like"/>
</dbReference>
<dbReference type="InterPro" id="IPR050091">
    <property type="entry name" value="PKS_NRPS_Biosynth_Enz"/>
</dbReference>
<evidence type="ECO:0000259" key="8">
    <source>
        <dbReference type="PROSITE" id="PS52004"/>
    </source>
</evidence>